<dbReference type="EMBL" id="LKEA01000039">
    <property type="protein sequence ID" value="ROV94740.1"/>
    <property type="molecule type" value="Genomic_DNA"/>
</dbReference>
<reference evidence="2 3" key="1">
    <citation type="submission" date="2015-09" db="EMBL/GenBank/DDBJ databases">
        <title>Host preference determinants of Valsa canker pathogens revealed by comparative genomics.</title>
        <authorList>
            <person name="Yin Z."/>
            <person name="Huang L."/>
        </authorList>
    </citation>
    <scope>NUCLEOTIDE SEQUENCE [LARGE SCALE GENOMIC DNA]</scope>
    <source>
        <strain evidence="2 3">03-1</strain>
    </source>
</reference>
<keyword evidence="3" id="KW-1185">Reference proteome</keyword>
<dbReference type="AlphaFoldDB" id="A0A423VUI6"/>
<dbReference type="OrthoDB" id="9876299at2759"/>
<dbReference type="InterPro" id="IPR036291">
    <property type="entry name" value="NAD(P)-bd_dom_sf"/>
</dbReference>
<evidence type="ECO:0000313" key="3">
    <source>
        <dbReference type="Proteomes" id="UP000283895"/>
    </source>
</evidence>
<dbReference type="PANTHER" id="PTHR43544:SF26">
    <property type="entry name" value="SHORT CHAIN DEHYDROGENASE_REDUCTASE FAMILY OXIDOREDUCTASE (JCVI)"/>
    <property type="match status" value="1"/>
</dbReference>
<gene>
    <name evidence="2" type="ORF">VMCG_08898</name>
</gene>
<comment type="similarity">
    <text evidence="1">Belongs to the short-chain dehydrogenases/reductases (SDR) family.</text>
</comment>
<proteinExistence type="inferred from homology"/>
<dbReference type="Proteomes" id="UP000283895">
    <property type="component" value="Unassembled WGS sequence"/>
</dbReference>
<organism evidence="2 3">
    <name type="scientific">Cytospora schulzeri</name>
    <dbReference type="NCBI Taxonomy" id="448051"/>
    <lineage>
        <taxon>Eukaryota</taxon>
        <taxon>Fungi</taxon>
        <taxon>Dikarya</taxon>
        <taxon>Ascomycota</taxon>
        <taxon>Pezizomycotina</taxon>
        <taxon>Sordariomycetes</taxon>
        <taxon>Sordariomycetidae</taxon>
        <taxon>Diaporthales</taxon>
        <taxon>Cytosporaceae</taxon>
        <taxon>Cytospora</taxon>
    </lineage>
</organism>
<accession>A0A423VUI6</accession>
<name>A0A423VUI6_9PEZI</name>
<dbReference type="GO" id="GO:0005737">
    <property type="term" value="C:cytoplasm"/>
    <property type="evidence" value="ECO:0007669"/>
    <property type="project" value="TreeGrafter"/>
</dbReference>
<comment type="caution">
    <text evidence="2">The sequence shown here is derived from an EMBL/GenBank/DDBJ whole genome shotgun (WGS) entry which is preliminary data.</text>
</comment>
<evidence type="ECO:0000313" key="2">
    <source>
        <dbReference type="EMBL" id="ROV94740.1"/>
    </source>
</evidence>
<dbReference type="STRING" id="356882.A0A423VUI6"/>
<dbReference type="Gene3D" id="3.40.50.720">
    <property type="entry name" value="NAD(P)-binding Rossmann-like Domain"/>
    <property type="match status" value="1"/>
</dbReference>
<protein>
    <submittedName>
        <fullName evidence="2">Uncharacterized protein</fullName>
    </submittedName>
</protein>
<dbReference type="SUPFAM" id="SSF51735">
    <property type="entry name" value="NAD(P)-binding Rossmann-fold domains"/>
    <property type="match status" value="1"/>
</dbReference>
<evidence type="ECO:0000256" key="1">
    <source>
        <dbReference type="ARBA" id="ARBA00006484"/>
    </source>
</evidence>
<dbReference type="PRINTS" id="PR00081">
    <property type="entry name" value="GDHRDH"/>
</dbReference>
<dbReference type="PANTHER" id="PTHR43544">
    <property type="entry name" value="SHORT-CHAIN DEHYDROGENASE/REDUCTASE"/>
    <property type="match status" value="1"/>
</dbReference>
<dbReference type="InterPro" id="IPR002347">
    <property type="entry name" value="SDR_fam"/>
</dbReference>
<dbReference type="Pfam" id="PF00106">
    <property type="entry name" value="adh_short"/>
    <property type="match status" value="1"/>
</dbReference>
<dbReference type="InterPro" id="IPR051468">
    <property type="entry name" value="Fungal_SecMetab_SDRs"/>
</dbReference>
<dbReference type="GO" id="GO:0016491">
    <property type="term" value="F:oxidoreductase activity"/>
    <property type="evidence" value="ECO:0007669"/>
    <property type="project" value="TreeGrafter"/>
</dbReference>
<sequence length="247" mass="26664">MASKSVLITGANRGLGRGLAERFLAQPNHTVVAAVRNPEDETVRVLAGLPKGSGSNLVVVKYNALVEQDAFDLVNELQEKHGIKHLDIVIPNAGTGKVYPLVREVKRQDIQEHIELNAYSVVSLYQSTRELLEASPNTPIFAPMGSSAGALARQPPVPNAAYGASKALLPWYVVRITAEDEWLTAFVLDPGFVQTETGNSAALIFGMREAPVTVADSADGMFKLLNMATREEHGGKVVLFTGEVQLY</sequence>